<dbReference type="Proteomes" id="UP000307087">
    <property type="component" value="Unassembled WGS sequence"/>
</dbReference>
<name>A0A4S8N555_9ACTN</name>
<dbReference type="SUPFAM" id="SSF109635">
    <property type="entry name" value="DnaK suppressor protein DksA, alpha-hairpin domain"/>
    <property type="match status" value="1"/>
</dbReference>
<dbReference type="PANTHER" id="PTHR33823:SF4">
    <property type="entry name" value="GENERAL STRESS PROTEIN 16O"/>
    <property type="match status" value="1"/>
</dbReference>
<evidence type="ECO:0000313" key="7">
    <source>
        <dbReference type="Proteomes" id="UP000307087"/>
    </source>
</evidence>
<dbReference type="PROSITE" id="PS01102">
    <property type="entry name" value="ZF_DKSA_1"/>
    <property type="match status" value="1"/>
</dbReference>
<dbReference type="Pfam" id="PF01258">
    <property type="entry name" value="zf-dskA_traR"/>
    <property type="match status" value="1"/>
</dbReference>
<evidence type="ECO:0000256" key="1">
    <source>
        <dbReference type="ARBA" id="ARBA00022723"/>
    </source>
</evidence>
<dbReference type="Gene3D" id="1.20.120.910">
    <property type="entry name" value="DksA, coiled-coil domain"/>
    <property type="match status" value="1"/>
</dbReference>
<evidence type="ECO:0000256" key="3">
    <source>
        <dbReference type="ARBA" id="ARBA00022833"/>
    </source>
</evidence>
<dbReference type="InterPro" id="IPR000962">
    <property type="entry name" value="Znf_DskA_TraR"/>
</dbReference>
<accession>A0A4S8N555</accession>
<proteinExistence type="predicted"/>
<keyword evidence="1" id="KW-0479">Metal-binding</keyword>
<evidence type="ECO:0000313" key="6">
    <source>
        <dbReference type="EMBL" id="THV09884.1"/>
    </source>
</evidence>
<dbReference type="InterPro" id="IPR020458">
    <property type="entry name" value="Znf_DskA_TraR_CS"/>
</dbReference>
<dbReference type="OrthoDB" id="1121111at2"/>
<dbReference type="EMBL" id="STGW01000012">
    <property type="protein sequence ID" value="THV09884.1"/>
    <property type="molecule type" value="Genomic_DNA"/>
</dbReference>
<dbReference type="InterPro" id="IPR037187">
    <property type="entry name" value="DnaK_N"/>
</dbReference>
<reference evidence="6 7" key="1">
    <citation type="journal article" date="2009" name="Int. J. Syst. Evol. Microbiol.">
        <title>Nocardioides caeni sp. nov., isolated from wastewater.</title>
        <authorList>
            <person name="Yoon J.H."/>
            <person name="Kang S.J."/>
            <person name="Park S."/>
            <person name="Kim W."/>
            <person name="Oh T.K."/>
        </authorList>
    </citation>
    <scope>NUCLEOTIDE SEQUENCE [LARGE SCALE GENOMIC DNA]</scope>
    <source>
        <strain evidence="6 7">DSM 23134</strain>
    </source>
</reference>
<protein>
    <submittedName>
        <fullName evidence="6">TraR/DksA family transcriptional regulator</fullName>
    </submittedName>
</protein>
<organism evidence="6 7">
    <name type="scientific">Nocardioides caeni</name>
    <dbReference type="NCBI Taxonomy" id="574700"/>
    <lineage>
        <taxon>Bacteria</taxon>
        <taxon>Bacillati</taxon>
        <taxon>Actinomycetota</taxon>
        <taxon>Actinomycetes</taxon>
        <taxon>Propionibacteriales</taxon>
        <taxon>Nocardioidaceae</taxon>
        <taxon>Nocardioides</taxon>
    </lineage>
</organism>
<evidence type="ECO:0000256" key="4">
    <source>
        <dbReference type="PROSITE-ProRule" id="PRU00510"/>
    </source>
</evidence>
<keyword evidence="2" id="KW-0863">Zinc-finger</keyword>
<dbReference type="PROSITE" id="PS51128">
    <property type="entry name" value="ZF_DKSA_2"/>
    <property type="match status" value="1"/>
</dbReference>
<dbReference type="SUPFAM" id="SSF57716">
    <property type="entry name" value="Glucocorticoid receptor-like (DNA-binding domain)"/>
    <property type="match status" value="1"/>
</dbReference>
<feature type="domain" description="Zinc finger DksA/TraR C4-type" evidence="5">
    <location>
        <begin position="82"/>
        <end position="114"/>
    </location>
</feature>
<evidence type="ECO:0000259" key="5">
    <source>
        <dbReference type="Pfam" id="PF01258"/>
    </source>
</evidence>
<feature type="zinc finger region" description="dksA C4-type" evidence="4">
    <location>
        <begin position="87"/>
        <end position="111"/>
    </location>
</feature>
<evidence type="ECO:0000256" key="2">
    <source>
        <dbReference type="ARBA" id="ARBA00022771"/>
    </source>
</evidence>
<keyword evidence="3" id="KW-0862">Zinc</keyword>
<gene>
    <name evidence="6" type="ORF">E9934_15255</name>
</gene>
<comment type="caution">
    <text evidence="6">The sequence shown here is derived from an EMBL/GenBank/DDBJ whole genome shotgun (WGS) entry which is preliminary data.</text>
</comment>
<dbReference type="PANTHER" id="PTHR33823">
    <property type="entry name" value="RNA POLYMERASE-BINDING TRANSCRIPTION FACTOR DKSA-RELATED"/>
    <property type="match status" value="1"/>
</dbReference>
<dbReference type="GO" id="GO:0008270">
    <property type="term" value="F:zinc ion binding"/>
    <property type="evidence" value="ECO:0007669"/>
    <property type="project" value="UniProtKB-KW"/>
</dbReference>
<dbReference type="AlphaFoldDB" id="A0A4S8N555"/>
<sequence>MAAMDPRSRLEEERARTLRRLADLTDDFASVVAASRDTNADDEHDPEGATIAFERSQTDALIRQARRHLDEIDAALARVANGTYGVCEGCGQSIATARLEARPSARTCIGCAAAAAR</sequence>
<keyword evidence="7" id="KW-1185">Reference proteome</keyword>